<dbReference type="Pfam" id="PF00300">
    <property type="entry name" value="His_Phos_1"/>
    <property type="match status" value="1"/>
</dbReference>
<dbReference type="PANTHER" id="PTHR46517:SF1">
    <property type="entry name" value="FRUCTOSE-2,6-BISPHOSPHATASE TIGAR"/>
    <property type="match status" value="1"/>
</dbReference>
<evidence type="ECO:0000256" key="3">
    <source>
        <dbReference type="PIRSR" id="PIRSR613078-2"/>
    </source>
</evidence>
<name>A0A1M4EIM7_9ACTN</name>
<feature type="binding site" evidence="3">
    <location>
        <position position="59"/>
    </location>
    <ligand>
        <name>substrate</name>
    </ligand>
</feature>
<evidence type="ECO:0000256" key="1">
    <source>
        <dbReference type="ARBA" id="ARBA00022801"/>
    </source>
</evidence>
<dbReference type="SUPFAM" id="SSF53254">
    <property type="entry name" value="Phosphoglycerate mutase-like"/>
    <property type="match status" value="1"/>
</dbReference>
<dbReference type="InterPro" id="IPR013078">
    <property type="entry name" value="His_Pase_superF_clade-1"/>
</dbReference>
<dbReference type="InterPro" id="IPR029033">
    <property type="entry name" value="His_PPase_superfam"/>
</dbReference>
<feature type="binding site" evidence="3">
    <location>
        <begin position="83"/>
        <end position="86"/>
    </location>
    <ligand>
        <name>substrate</name>
    </ligand>
</feature>
<dbReference type="GO" id="GO:0005829">
    <property type="term" value="C:cytosol"/>
    <property type="evidence" value="ECO:0007669"/>
    <property type="project" value="TreeGrafter"/>
</dbReference>
<feature type="binding site" evidence="3">
    <location>
        <begin position="22"/>
        <end position="23"/>
    </location>
    <ligand>
        <name>substrate</name>
    </ligand>
</feature>
<dbReference type="GO" id="GO:0004331">
    <property type="term" value="F:fructose-2,6-bisphosphate 2-phosphatase activity"/>
    <property type="evidence" value="ECO:0007669"/>
    <property type="project" value="TreeGrafter"/>
</dbReference>
<dbReference type="GO" id="GO:0045820">
    <property type="term" value="P:negative regulation of glycolytic process"/>
    <property type="evidence" value="ECO:0007669"/>
    <property type="project" value="TreeGrafter"/>
</dbReference>
<protein>
    <submittedName>
        <fullName evidence="4">Phosphoglycerate mutase family</fullName>
    </submittedName>
</protein>
<dbReference type="AlphaFoldDB" id="A0A1M4EIM7"/>
<feature type="active site" description="Tele-phosphohistidine intermediate" evidence="2">
    <location>
        <position position="10"/>
    </location>
</feature>
<reference evidence="4" key="1">
    <citation type="submission" date="2016-04" db="EMBL/GenBank/DDBJ databases">
        <authorList>
            <person name="Evans L.H."/>
            <person name="Alamgir A."/>
            <person name="Owens N."/>
            <person name="Weber N.D."/>
            <person name="Virtaneva K."/>
            <person name="Barbian K."/>
            <person name="Babar A."/>
            <person name="Rosenke K."/>
        </authorList>
    </citation>
    <scope>NUCLEOTIDE SEQUENCE</scope>
    <source>
        <strain evidence="4">Nono1</strain>
    </source>
</reference>
<sequence>MAVELIYETHATTTDNESGIATGWLPGELSATGRRQARELGERRRSDGLAAVFVSDLHRAVQTARIAFPDGCPPVHQDRRLRECDYGDLNGSPATLIAERRARHLDEPFPGGQSYRQVVAATRAFLHDLAKGWDGARVLVIAHSANRWALDCLLDGASLEEAVGEGRFAWQPGWSYTVPDGF</sequence>
<accession>A0A1M4EIM7</accession>
<gene>
    <name evidence="4" type="ORF">BN4615_P8307</name>
</gene>
<evidence type="ECO:0000313" key="4">
    <source>
        <dbReference type="EMBL" id="SBO98791.1"/>
    </source>
</evidence>
<feature type="active site" description="Proton donor/acceptor" evidence="2">
    <location>
        <position position="83"/>
    </location>
</feature>
<dbReference type="InterPro" id="IPR051695">
    <property type="entry name" value="Phosphoglycerate_Mutase"/>
</dbReference>
<dbReference type="SMART" id="SM00855">
    <property type="entry name" value="PGAM"/>
    <property type="match status" value="1"/>
</dbReference>
<dbReference type="CDD" id="cd07067">
    <property type="entry name" value="HP_PGM_like"/>
    <property type="match status" value="1"/>
</dbReference>
<proteinExistence type="predicted"/>
<evidence type="ECO:0000256" key="2">
    <source>
        <dbReference type="PIRSR" id="PIRSR613078-1"/>
    </source>
</evidence>
<dbReference type="Gene3D" id="3.40.50.1240">
    <property type="entry name" value="Phosphoglycerate mutase-like"/>
    <property type="match status" value="1"/>
</dbReference>
<dbReference type="RefSeq" id="WP_225267533.1">
    <property type="nucleotide sequence ID" value="NZ_CP084058.1"/>
</dbReference>
<dbReference type="PANTHER" id="PTHR46517">
    <property type="entry name" value="FRUCTOSE-2,6-BISPHOSPHATASE TIGAR"/>
    <property type="match status" value="1"/>
</dbReference>
<keyword evidence="1" id="KW-0378">Hydrolase</keyword>
<dbReference type="GO" id="GO:0043456">
    <property type="term" value="P:regulation of pentose-phosphate shunt"/>
    <property type="evidence" value="ECO:0007669"/>
    <property type="project" value="TreeGrafter"/>
</dbReference>
<organism evidence="4">
    <name type="scientific">Nonomuraea gerenzanensis</name>
    <dbReference type="NCBI Taxonomy" id="93944"/>
    <lineage>
        <taxon>Bacteria</taxon>
        <taxon>Bacillati</taxon>
        <taxon>Actinomycetota</taxon>
        <taxon>Actinomycetes</taxon>
        <taxon>Streptosporangiales</taxon>
        <taxon>Streptosporangiaceae</taxon>
        <taxon>Nonomuraea</taxon>
    </lineage>
</organism>
<dbReference type="EMBL" id="LT559118">
    <property type="protein sequence ID" value="SBO98791.1"/>
    <property type="molecule type" value="Genomic_DNA"/>
</dbReference>